<evidence type="ECO:0000256" key="3">
    <source>
        <dbReference type="ARBA" id="ARBA00022776"/>
    </source>
</evidence>
<name>A0ABR4N0M0_9FUNG</name>
<feature type="region of interest" description="Disordered" evidence="6">
    <location>
        <begin position="665"/>
        <end position="685"/>
    </location>
</feature>
<dbReference type="InterPro" id="IPR024977">
    <property type="entry name" value="Apc4-like_WD40_dom"/>
</dbReference>
<keyword evidence="4" id="KW-0833">Ubl conjugation pathway</keyword>
<dbReference type="Proteomes" id="UP001527925">
    <property type="component" value="Unassembled WGS sequence"/>
</dbReference>
<evidence type="ECO:0000259" key="7">
    <source>
        <dbReference type="Pfam" id="PF12894"/>
    </source>
</evidence>
<protein>
    <recommendedName>
        <fullName evidence="1">Anaphase-promoting complex subunit 4</fullName>
    </recommendedName>
</protein>
<evidence type="ECO:0000313" key="10">
    <source>
        <dbReference type="Proteomes" id="UP001527925"/>
    </source>
</evidence>
<dbReference type="Pfam" id="PF12894">
    <property type="entry name" value="ANAPC4_WD40"/>
    <property type="match status" value="1"/>
</dbReference>
<keyword evidence="10" id="KW-1185">Reference proteome</keyword>
<dbReference type="InterPro" id="IPR024789">
    <property type="entry name" value="APC4"/>
</dbReference>
<dbReference type="EMBL" id="JADGIZ020000053">
    <property type="protein sequence ID" value="KAL2913023.1"/>
    <property type="molecule type" value="Genomic_DNA"/>
</dbReference>
<dbReference type="PANTHER" id="PTHR13260:SF0">
    <property type="entry name" value="ANAPHASE-PROMOTING COMPLEX SUBUNIT 4"/>
    <property type="match status" value="1"/>
</dbReference>
<accession>A0ABR4N0M0</accession>
<organism evidence="9 10">
    <name type="scientific">Polyrhizophydium stewartii</name>
    <dbReference type="NCBI Taxonomy" id="2732419"/>
    <lineage>
        <taxon>Eukaryota</taxon>
        <taxon>Fungi</taxon>
        <taxon>Fungi incertae sedis</taxon>
        <taxon>Chytridiomycota</taxon>
        <taxon>Chytridiomycota incertae sedis</taxon>
        <taxon>Chytridiomycetes</taxon>
        <taxon>Rhizophydiales</taxon>
        <taxon>Rhizophydiales incertae sedis</taxon>
        <taxon>Polyrhizophydium</taxon>
    </lineage>
</organism>
<reference evidence="9 10" key="1">
    <citation type="submission" date="2023-09" db="EMBL/GenBank/DDBJ databases">
        <title>Pangenome analysis of Batrachochytrium dendrobatidis and related Chytrids.</title>
        <authorList>
            <person name="Yacoub M.N."/>
            <person name="Stajich J.E."/>
            <person name="James T.Y."/>
        </authorList>
    </citation>
    <scope>NUCLEOTIDE SEQUENCE [LARGE SCALE GENOMIC DNA]</scope>
    <source>
        <strain evidence="9 10">JEL0888</strain>
    </source>
</reference>
<feature type="domain" description="Anaphase-promoting complex subunit 4-like WD40" evidence="7">
    <location>
        <begin position="21"/>
        <end position="88"/>
    </location>
</feature>
<keyword evidence="2" id="KW-0132">Cell division</keyword>
<feature type="compositionally biased region" description="Acidic residues" evidence="6">
    <location>
        <begin position="665"/>
        <end position="679"/>
    </location>
</feature>
<comment type="caution">
    <text evidence="9">The sequence shown here is derived from an EMBL/GenBank/DDBJ whole genome shotgun (WGS) entry which is preliminary data.</text>
</comment>
<dbReference type="InterPro" id="IPR036322">
    <property type="entry name" value="WD40_repeat_dom_sf"/>
</dbReference>
<evidence type="ECO:0000256" key="4">
    <source>
        <dbReference type="ARBA" id="ARBA00022786"/>
    </source>
</evidence>
<evidence type="ECO:0000256" key="2">
    <source>
        <dbReference type="ARBA" id="ARBA00022618"/>
    </source>
</evidence>
<keyword evidence="5" id="KW-0131">Cell cycle</keyword>
<proteinExistence type="predicted"/>
<dbReference type="Pfam" id="PF12896">
    <property type="entry name" value="ANAPC4"/>
    <property type="match status" value="1"/>
</dbReference>
<dbReference type="InterPro" id="IPR024790">
    <property type="entry name" value="APC4_long_dom"/>
</dbReference>
<dbReference type="PANTHER" id="PTHR13260">
    <property type="entry name" value="ANAPHASE PROMOTING COMPLEX SUBUNIT 4 APC4"/>
    <property type="match status" value="1"/>
</dbReference>
<evidence type="ECO:0000256" key="1">
    <source>
        <dbReference type="ARBA" id="ARBA00016067"/>
    </source>
</evidence>
<feature type="domain" description="Anaphase-promoting complex subunit 4 long" evidence="8">
    <location>
        <begin position="269"/>
        <end position="445"/>
    </location>
</feature>
<evidence type="ECO:0000313" key="9">
    <source>
        <dbReference type="EMBL" id="KAL2913023.1"/>
    </source>
</evidence>
<evidence type="ECO:0000259" key="8">
    <source>
        <dbReference type="Pfam" id="PF12896"/>
    </source>
</evidence>
<gene>
    <name evidence="9" type="ORF">HK105_207478</name>
</gene>
<sequence length="685" mass="73857">MPLCASPYSTPKEFRGRIRCLEWCPTRDVVAVLDVHGELRVMRVWEPVRTWSSQQTHEADMVAWSPDGAFVSAICSTGSVATFDVESPSAHQLELELAEGETITGAGWHPLPLEQTQQRKGLRSEARRLIDAMPLVEKTPPTSMLDSTPSLLVLATSLGRAIVVLNGVFAVAEALGEVRVLSGTPLAVKGPLLMPSLKQQPPVPKRGRRASEAPASWQGLGSWVQSGDGRSVAAMQDVAVNTILWNEQQQSLRVLAARFPGAASTLPGLGNMSLLLKQLASFTAILRSNLDELSTAARAMYKAQSDVYSEISKVFLGHSVEVSSAEFLKELLLGCTGIGLVEHFSAVTHRKGLVKFDSNAKNARGAAVKHYVLAKAAGDDALYTLGELLGASSASPWLAGSNLAGGIEAALFALNRLLSSLMRLRSSICAEADQFAKFIGWMLQVTLPDDIRPNYQTPDGMHNIICAFFSAMAETKKPSGMATFAYQSSGDLQFYKAKADCDEYVKHVAALQLRRIHASFAETDRLQVLASGDRVVAISHGDAVRLVKFEHDETGIHRTVDFYPMLGGSPALAVGAAFDSDHAVLLLREKGNAKFHVGVVSVQEAFDLNPSPGGDKRGGPAQIDVLPVHSCGAGQHPQAVKASRRDMFCLIDERSVVEAFELTELDEDDYDDDNGDDVGLEAKES</sequence>
<dbReference type="SUPFAM" id="SSF50978">
    <property type="entry name" value="WD40 repeat-like"/>
    <property type="match status" value="1"/>
</dbReference>
<evidence type="ECO:0000256" key="5">
    <source>
        <dbReference type="ARBA" id="ARBA00023306"/>
    </source>
</evidence>
<keyword evidence="3" id="KW-0498">Mitosis</keyword>
<evidence type="ECO:0000256" key="6">
    <source>
        <dbReference type="SAM" id="MobiDB-lite"/>
    </source>
</evidence>
<dbReference type="InterPro" id="IPR015943">
    <property type="entry name" value="WD40/YVTN_repeat-like_dom_sf"/>
</dbReference>
<dbReference type="Gene3D" id="2.130.10.10">
    <property type="entry name" value="YVTN repeat-like/Quinoprotein amine dehydrogenase"/>
    <property type="match status" value="1"/>
</dbReference>